<evidence type="ECO:0000256" key="4">
    <source>
        <dbReference type="ARBA" id="ARBA00022989"/>
    </source>
</evidence>
<dbReference type="Gene3D" id="1.10.287.1260">
    <property type="match status" value="1"/>
</dbReference>
<keyword evidence="2" id="KW-1003">Cell membrane</keyword>
<gene>
    <name evidence="8" type="ORF">MIZ01_1207</name>
</gene>
<organism evidence="8 9">
    <name type="scientific">Sideroxyarcus emersonii</name>
    <dbReference type="NCBI Taxonomy" id="2764705"/>
    <lineage>
        <taxon>Bacteria</taxon>
        <taxon>Pseudomonadati</taxon>
        <taxon>Pseudomonadota</taxon>
        <taxon>Betaproteobacteria</taxon>
        <taxon>Nitrosomonadales</taxon>
        <taxon>Gallionellaceae</taxon>
        <taxon>Sideroxyarcus</taxon>
    </lineage>
</organism>
<accession>A0AAN2BYR5</accession>
<evidence type="ECO:0000256" key="3">
    <source>
        <dbReference type="ARBA" id="ARBA00022692"/>
    </source>
</evidence>
<dbReference type="SUPFAM" id="SSF50182">
    <property type="entry name" value="Sm-like ribonucleoproteins"/>
    <property type="match status" value="1"/>
</dbReference>
<dbReference type="PROSITE" id="PS50042">
    <property type="entry name" value="CNMP_BINDING_3"/>
    <property type="match status" value="1"/>
</dbReference>
<evidence type="ECO:0000259" key="7">
    <source>
        <dbReference type="PROSITE" id="PS50042"/>
    </source>
</evidence>
<reference evidence="8 9" key="1">
    <citation type="journal article" date="2022" name="Int. J. Syst. Evol. Microbiol.">
        <title>&lt;i&gt;Sideroxyarcus emersonii&lt;/i&gt; gen. nov. sp. nov., a neutrophilic, microaerobic iron- and thiosulfate-oxidizing bacterium isolated from iron-rich wetland sediment.</title>
        <authorList>
            <person name="Kato S."/>
            <person name="Itoh T."/>
            <person name="Iino T."/>
            <person name="Ohkuma M."/>
        </authorList>
    </citation>
    <scope>NUCLEOTIDE SEQUENCE [LARGE SCALE GENOMIC DNA]</scope>
    <source>
        <strain evidence="8 9">MIZ01</strain>
    </source>
</reference>
<dbReference type="InterPro" id="IPR011066">
    <property type="entry name" value="MscS_channel_C_sf"/>
</dbReference>
<feature type="transmembrane region" description="Helical" evidence="6">
    <location>
        <begin position="15"/>
        <end position="33"/>
    </location>
</feature>
<dbReference type="PANTHER" id="PTHR30566:SF5">
    <property type="entry name" value="MECHANOSENSITIVE ION CHANNEL PROTEIN 1, MITOCHONDRIAL-RELATED"/>
    <property type="match status" value="1"/>
</dbReference>
<keyword evidence="4 6" id="KW-1133">Transmembrane helix</keyword>
<protein>
    <recommendedName>
        <fullName evidence="7">Cyclic nucleotide-binding domain-containing protein</fullName>
    </recommendedName>
</protein>
<dbReference type="InterPro" id="IPR000595">
    <property type="entry name" value="cNMP-bd_dom"/>
</dbReference>
<dbReference type="PROSITE" id="PS00889">
    <property type="entry name" value="CNMP_BINDING_2"/>
    <property type="match status" value="1"/>
</dbReference>
<feature type="transmembrane region" description="Helical" evidence="6">
    <location>
        <begin position="45"/>
        <end position="64"/>
    </location>
</feature>
<keyword evidence="9" id="KW-1185">Reference proteome</keyword>
<dbReference type="SUPFAM" id="SSF82689">
    <property type="entry name" value="Mechanosensitive channel protein MscS (YggB), C-terminal domain"/>
    <property type="match status" value="1"/>
</dbReference>
<feature type="transmembrane region" description="Helical" evidence="6">
    <location>
        <begin position="76"/>
        <end position="98"/>
    </location>
</feature>
<evidence type="ECO:0000256" key="6">
    <source>
        <dbReference type="SAM" id="Phobius"/>
    </source>
</evidence>
<dbReference type="InterPro" id="IPR010920">
    <property type="entry name" value="LSM_dom_sf"/>
</dbReference>
<dbReference type="Gene3D" id="2.30.30.60">
    <property type="match status" value="1"/>
</dbReference>
<dbReference type="Gene3D" id="2.60.120.10">
    <property type="entry name" value="Jelly Rolls"/>
    <property type="match status" value="1"/>
</dbReference>
<evidence type="ECO:0000256" key="1">
    <source>
        <dbReference type="ARBA" id="ARBA00004651"/>
    </source>
</evidence>
<dbReference type="InterPro" id="IPR018490">
    <property type="entry name" value="cNMP-bd_dom_sf"/>
</dbReference>
<dbReference type="InterPro" id="IPR006685">
    <property type="entry name" value="MscS_channel_2nd"/>
</dbReference>
<dbReference type="PANTHER" id="PTHR30566">
    <property type="entry name" value="YNAI-RELATED MECHANOSENSITIVE ION CHANNEL"/>
    <property type="match status" value="1"/>
</dbReference>
<evidence type="ECO:0000256" key="5">
    <source>
        <dbReference type="ARBA" id="ARBA00023136"/>
    </source>
</evidence>
<dbReference type="GO" id="GO:0005886">
    <property type="term" value="C:plasma membrane"/>
    <property type="evidence" value="ECO:0007669"/>
    <property type="project" value="UniProtKB-SubCell"/>
</dbReference>
<evidence type="ECO:0000313" key="9">
    <source>
        <dbReference type="Proteomes" id="UP001320326"/>
    </source>
</evidence>
<dbReference type="CDD" id="cd00038">
    <property type="entry name" value="CAP_ED"/>
    <property type="match status" value="1"/>
</dbReference>
<dbReference type="Pfam" id="PF00027">
    <property type="entry name" value="cNMP_binding"/>
    <property type="match status" value="1"/>
</dbReference>
<dbReference type="RefSeq" id="WP_237248545.1">
    <property type="nucleotide sequence ID" value="NZ_AP023423.1"/>
</dbReference>
<proteinExistence type="predicted"/>
<dbReference type="AlphaFoldDB" id="A0AAN2BYR5"/>
<dbReference type="EMBL" id="AP023423">
    <property type="protein sequence ID" value="BCK87429.1"/>
    <property type="molecule type" value="Genomic_DNA"/>
</dbReference>
<dbReference type="SUPFAM" id="SSF51206">
    <property type="entry name" value="cAMP-binding domain-like"/>
    <property type="match status" value="1"/>
</dbReference>
<evidence type="ECO:0000256" key="2">
    <source>
        <dbReference type="ARBA" id="ARBA00022475"/>
    </source>
</evidence>
<sequence length="512" mass="58419">MGFWDSMMGFFWSDVSFPLLVMVLCIAFVLLHFRHEDRASLFNTVSFFFICLFGQFFSALLHALEFQRAADVTHEIFVIGAGIAVIRLWGLLVFRIVLPAIRLKPPRITEDIFVIVAYMAWFMVRLRYAGLDLGSILATSAMITAVVAFAMQDTLGNILGGLALQLDNSIEVGDWIKVDDLSGRVVDIRWRSTLVETRNWETVVFPNSQLMKNKFMVLGRRSDQPVQWRRWVWFDVGLDVAPARVMSTVEDSILQTEIANVAKNPAPNCVLMNLDGKGYARYALRYWLTDLAADDPTDGLLRWHIMAALQRAGIKLAVEEQNIHLTKENEKYDEMVRQREVQLRVKTLRRVELFSQLNEVELRGLAERLRYSPFARGNVITRQGDERSHWLYIIINGEAEVYVDLPNGKRRMVRSLNRGSFFGEMGLMTGAPRSASVIAKTDVECYRIDKDVVEELLHARPGIAEEVSHILVTRRAELDEAMQNPDATGSHKDLSQQRSEILATIKRFFSLG</sequence>
<evidence type="ECO:0000313" key="8">
    <source>
        <dbReference type="EMBL" id="BCK87429.1"/>
    </source>
</evidence>
<comment type="subcellular location">
    <subcellularLocation>
        <location evidence="1">Cell membrane</location>
        <topology evidence="1">Multi-pass membrane protein</topology>
    </subcellularLocation>
</comment>
<dbReference type="KEGG" id="seme:MIZ01_1207"/>
<keyword evidence="5 6" id="KW-0472">Membrane</keyword>
<dbReference type="InterPro" id="IPR023408">
    <property type="entry name" value="MscS_beta-dom_sf"/>
</dbReference>
<dbReference type="GO" id="GO:0008381">
    <property type="term" value="F:mechanosensitive monoatomic ion channel activity"/>
    <property type="evidence" value="ECO:0007669"/>
    <property type="project" value="UniProtKB-ARBA"/>
</dbReference>
<dbReference type="SMART" id="SM00100">
    <property type="entry name" value="cNMP"/>
    <property type="match status" value="1"/>
</dbReference>
<dbReference type="InterPro" id="IPR018488">
    <property type="entry name" value="cNMP-bd_CS"/>
</dbReference>
<dbReference type="PRINTS" id="PR00103">
    <property type="entry name" value="CAMPKINASE"/>
</dbReference>
<dbReference type="InterPro" id="IPR014710">
    <property type="entry name" value="RmlC-like_jellyroll"/>
</dbReference>
<feature type="transmembrane region" description="Helical" evidence="6">
    <location>
        <begin position="134"/>
        <end position="151"/>
    </location>
</feature>
<name>A0AAN2BYR5_9PROT</name>
<dbReference type="Pfam" id="PF00924">
    <property type="entry name" value="MS_channel_2nd"/>
    <property type="match status" value="1"/>
</dbReference>
<feature type="domain" description="Cyclic nucleotide-binding" evidence="7">
    <location>
        <begin position="353"/>
        <end position="457"/>
    </location>
</feature>
<keyword evidence="3 6" id="KW-0812">Transmembrane</keyword>
<dbReference type="Proteomes" id="UP001320326">
    <property type="component" value="Chromosome"/>
</dbReference>